<reference evidence="11" key="1">
    <citation type="journal article" date="2018" name="Mol. Phylogenet. Evol.">
        <title>Mitochondrial phylogenomics of the Hymenoptera.</title>
        <authorList>
            <person name="Tang P."/>
            <person name="Zhu J.C."/>
            <person name="Zheng B.Y."/>
            <person name="Wei S.J."/>
            <person name="Sharkey M."/>
            <person name="Chen X.X."/>
            <person name="Vogler A.P."/>
        </authorList>
    </citation>
    <scope>NUCLEOTIDE SEQUENCE</scope>
</reference>
<evidence type="ECO:0000259" key="10">
    <source>
        <dbReference type="Pfam" id="PF00361"/>
    </source>
</evidence>
<keyword evidence="4 9" id="KW-0812">Transmembrane</keyword>
<sequence length="552" mass="66603">MIMIKYYFISLIFMFISMLMFILGLMFLYFNLKIFLEWMMINMNCYKLVMLIYLDYMSFMFISLVLLISSLIILYCIEYMMMEDYKNMFLYLMILFVISMIILILSINLFSMILGWDGLGLISYLLVIYYNNNYSFNSGMLTFLMNRLGDIMLMISVSLMFMFNTLNYMFMELNFMMLMLLLMICSMTKSAQMPFSLWLPSAMAAPTPVSSLVHSSTLVTAGIYLMIRMNFNFMNLIILNYLIYMSILTMMLSGMMAMFIYDLKKIIALSTLSQLGLMFTIYCLGFYNLSFFHLLTHAMFKSLLFMCSGVMIHLMKNFQDIRMLGMLMNYIPFTMMMFNISNLSLCGLYFFSGFYSKDIMLESMVMFNLNYLLFLMVYFSTMLTMMYSIRLIYYSMNLNFKFMSIYSFNESKFMNFSMMMMMLLSILGGSLLNYLLFNYMDLFIIILNINFKYLLMFLLMLVMEMFYYKMYIKNKLFLYFFMSFMFLLIYMKISLKKMLIIMKMFIFFNEGWLELMFIKMNNYYFMWIFLNKFIKNYKFDYMMIMLFMMFLI</sequence>
<feature type="domain" description="NADH:quinone oxidoreductase/Mrp antiporter transmembrane" evidence="10">
    <location>
        <begin position="107"/>
        <end position="383"/>
    </location>
</feature>
<evidence type="ECO:0000256" key="3">
    <source>
        <dbReference type="ARBA" id="ARBA00012944"/>
    </source>
</evidence>
<dbReference type="InterPro" id="IPR001750">
    <property type="entry name" value="ND/Mrp_TM"/>
</dbReference>
<dbReference type="Pfam" id="PF00361">
    <property type="entry name" value="Proton_antipo_M"/>
    <property type="match status" value="1"/>
</dbReference>
<gene>
    <name evidence="11" type="primary">nad5</name>
</gene>
<feature type="transmembrane region" description="Helical" evidence="9">
    <location>
        <begin position="476"/>
        <end position="495"/>
    </location>
</feature>
<dbReference type="GO" id="GO:0015990">
    <property type="term" value="P:electron transport coupled proton transport"/>
    <property type="evidence" value="ECO:0007669"/>
    <property type="project" value="TreeGrafter"/>
</dbReference>
<dbReference type="GO" id="GO:0016020">
    <property type="term" value="C:membrane"/>
    <property type="evidence" value="ECO:0007669"/>
    <property type="project" value="UniProtKB-SubCell"/>
</dbReference>
<feature type="transmembrane region" description="Helical" evidence="9">
    <location>
        <begin position="515"/>
        <end position="534"/>
    </location>
</feature>
<comment type="catalytic activity">
    <reaction evidence="8">
        <text>a ubiquinone + NADH + 5 H(+)(in) = a ubiquinol + NAD(+) + 4 H(+)(out)</text>
        <dbReference type="Rhea" id="RHEA:29091"/>
        <dbReference type="Rhea" id="RHEA-COMP:9565"/>
        <dbReference type="Rhea" id="RHEA-COMP:9566"/>
        <dbReference type="ChEBI" id="CHEBI:15378"/>
        <dbReference type="ChEBI" id="CHEBI:16389"/>
        <dbReference type="ChEBI" id="CHEBI:17976"/>
        <dbReference type="ChEBI" id="CHEBI:57540"/>
        <dbReference type="ChEBI" id="CHEBI:57945"/>
        <dbReference type="EC" id="7.1.1.2"/>
    </reaction>
</comment>
<keyword evidence="6 9" id="KW-0472">Membrane</keyword>
<feature type="transmembrane region" description="Helical" evidence="9">
    <location>
        <begin position="266"/>
        <end position="288"/>
    </location>
</feature>
<evidence type="ECO:0000256" key="9">
    <source>
        <dbReference type="SAM" id="Phobius"/>
    </source>
</evidence>
<dbReference type="EMBL" id="MG923491">
    <property type="protein sequence ID" value="AZL93186.1"/>
    <property type="molecule type" value="Genomic_DNA"/>
</dbReference>
<dbReference type="PANTHER" id="PTHR42829:SF2">
    <property type="entry name" value="NADH-UBIQUINONE OXIDOREDUCTASE CHAIN 5"/>
    <property type="match status" value="1"/>
</dbReference>
<dbReference type="GO" id="GO:0042773">
    <property type="term" value="P:ATP synthesis coupled electron transport"/>
    <property type="evidence" value="ECO:0007669"/>
    <property type="project" value="InterPro"/>
</dbReference>
<feature type="transmembrane region" description="Helical" evidence="9">
    <location>
        <begin position="7"/>
        <end position="30"/>
    </location>
</feature>
<name>A0A3Q8U9Z1_9HYME</name>
<evidence type="ECO:0000313" key="11">
    <source>
        <dbReference type="EMBL" id="AZL93186.1"/>
    </source>
</evidence>
<feature type="transmembrane region" description="Helical" evidence="9">
    <location>
        <begin position="144"/>
        <end position="163"/>
    </location>
</feature>
<feature type="transmembrane region" description="Helical" evidence="9">
    <location>
        <begin position="233"/>
        <end position="254"/>
    </location>
</feature>
<comment type="subcellular location">
    <subcellularLocation>
        <location evidence="2">Membrane</location>
        <topology evidence="2">Multi-pass membrane protein</topology>
    </subcellularLocation>
</comment>
<geneLocation type="mitochondrion" evidence="11"/>
<feature type="transmembrane region" description="Helical" evidence="9">
    <location>
        <begin position="113"/>
        <end position="132"/>
    </location>
</feature>
<dbReference type="InterPro" id="IPR003945">
    <property type="entry name" value="NU5C-like"/>
</dbReference>
<feature type="transmembrane region" description="Helical" evidence="9">
    <location>
        <begin position="442"/>
        <end position="464"/>
    </location>
</feature>
<dbReference type="PRINTS" id="PR01434">
    <property type="entry name" value="NADHDHGNASE5"/>
</dbReference>
<evidence type="ECO:0000256" key="1">
    <source>
        <dbReference type="ARBA" id="ARBA00003257"/>
    </source>
</evidence>
<evidence type="ECO:0000256" key="5">
    <source>
        <dbReference type="ARBA" id="ARBA00022989"/>
    </source>
</evidence>
<dbReference type="EC" id="7.1.1.2" evidence="3"/>
<evidence type="ECO:0000256" key="6">
    <source>
        <dbReference type="ARBA" id="ARBA00023136"/>
    </source>
</evidence>
<keyword evidence="11" id="KW-0496">Mitochondrion</keyword>
<evidence type="ECO:0000256" key="2">
    <source>
        <dbReference type="ARBA" id="ARBA00004141"/>
    </source>
</evidence>
<evidence type="ECO:0000256" key="4">
    <source>
        <dbReference type="ARBA" id="ARBA00022692"/>
    </source>
</evidence>
<comment type="function">
    <text evidence="1">Core subunit of the mitochondrial membrane respiratory chain NADH dehydrogenase (Complex I) that is believed to belong to the minimal assembly required for catalysis. Complex I functions in the transfer of electrons from NADH to the respiratory chain. The immediate electron acceptor for the enzyme is believed to be ubiquinone.</text>
</comment>
<feature type="transmembrane region" description="Helical" evidence="9">
    <location>
        <begin position="327"/>
        <end position="351"/>
    </location>
</feature>
<dbReference type="GO" id="GO:0003954">
    <property type="term" value="F:NADH dehydrogenase activity"/>
    <property type="evidence" value="ECO:0007669"/>
    <property type="project" value="TreeGrafter"/>
</dbReference>
<evidence type="ECO:0000256" key="8">
    <source>
        <dbReference type="ARBA" id="ARBA00049551"/>
    </source>
</evidence>
<evidence type="ECO:0000256" key="7">
    <source>
        <dbReference type="ARBA" id="ARBA00031027"/>
    </source>
</evidence>
<feature type="transmembrane region" description="Helical" evidence="9">
    <location>
        <begin position="209"/>
        <end position="227"/>
    </location>
</feature>
<organism evidence="11">
    <name type="scientific">Diapriidae sp. ZJUH_2016010</name>
    <dbReference type="NCBI Taxonomy" id="2491155"/>
    <lineage>
        <taxon>Eukaryota</taxon>
        <taxon>Metazoa</taxon>
        <taxon>Ecdysozoa</taxon>
        <taxon>Arthropoda</taxon>
        <taxon>Hexapoda</taxon>
        <taxon>Insecta</taxon>
        <taxon>Pterygota</taxon>
        <taxon>Neoptera</taxon>
        <taxon>Endopterygota</taxon>
        <taxon>Hymenoptera</taxon>
        <taxon>Apocrita</taxon>
        <taxon>Proctotrupomorpha</taxon>
        <taxon>Diaprioidea</taxon>
        <taxon>Diapriidae</taxon>
    </lineage>
</organism>
<keyword evidence="5 9" id="KW-1133">Transmembrane helix</keyword>
<proteinExistence type="predicted"/>
<feature type="transmembrane region" description="Helical" evidence="9">
    <location>
        <begin position="413"/>
        <end position="436"/>
    </location>
</feature>
<protein>
    <recommendedName>
        <fullName evidence="3">NADH:ubiquinone reductase (H(+)-translocating)</fullName>
        <ecNumber evidence="3">7.1.1.2</ecNumber>
    </recommendedName>
    <alternativeName>
        <fullName evidence="7">NADH dehydrogenase subunit 5</fullName>
    </alternativeName>
</protein>
<accession>A0A3Q8U9Z1</accession>
<feature type="transmembrane region" description="Helical" evidence="9">
    <location>
        <begin position="89"/>
        <end position="107"/>
    </location>
</feature>
<feature type="transmembrane region" description="Helical" evidence="9">
    <location>
        <begin position="50"/>
        <end position="77"/>
    </location>
</feature>
<feature type="transmembrane region" description="Helical" evidence="9">
    <location>
        <begin position="371"/>
        <end position="393"/>
    </location>
</feature>
<dbReference type="PANTHER" id="PTHR42829">
    <property type="entry name" value="NADH-UBIQUINONE OXIDOREDUCTASE CHAIN 5"/>
    <property type="match status" value="1"/>
</dbReference>
<dbReference type="AlphaFoldDB" id="A0A3Q8U9Z1"/>
<dbReference type="GO" id="GO:0008137">
    <property type="term" value="F:NADH dehydrogenase (ubiquinone) activity"/>
    <property type="evidence" value="ECO:0007669"/>
    <property type="project" value="UniProtKB-EC"/>
</dbReference>